<sequence length="219" mass="24632">MDKLGAQLPKFSTEHVNGDYSKCEEQINNGDMIRTVTEVGKMNGGALSECIFCQIATSSTSTTLLHSDDKVVAFRDINPSAFRSQAMVVDSSHMSRPGYTELLDTCVGGRHYLVIPKQHIPTVKNLQRSSDDFSLVSHMLDVGKSLLHRDAPQSKHYRFGFHQPPFNSVDHLHLHCFALPYTPSWRFMKYLSLGPLGGFIEVEKLLERIKPQMIHPSSM</sequence>
<organism evidence="3 4">
    <name type="scientific">Solanum commersonii</name>
    <name type="common">Commerson's wild potato</name>
    <name type="synonym">Commerson's nightshade</name>
    <dbReference type="NCBI Taxonomy" id="4109"/>
    <lineage>
        <taxon>Eukaryota</taxon>
        <taxon>Viridiplantae</taxon>
        <taxon>Streptophyta</taxon>
        <taxon>Embryophyta</taxon>
        <taxon>Tracheophyta</taxon>
        <taxon>Spermatophyta</taxon>
        <taxon>Magnoliopsida</taxon>
        <taxon>eudicotyledons</taxon>
        <taxon>Gunneridae</taxon>
        <taxon>Pentapetalae</taxon>
        <taxon>asterids</taxon>
        <taxon>lamiids</taxon>
        <taxon>Solanales</taxon>
        <taxon>Solanaceae</taxon>
        <taxon>Solanoideae</taxon>
        <taxon>Solaneae</taxon>
        <taxon>Solanum</taxon>
    </lineage>
</organism>
<dbReference type="Proteomes" id="UP000824120">
    <property type="component" value="Chromosome 8"/>
</dbReference>
<comment type="caution">
    <text evidence="3">The sequence shown here is derived from an EMBL/GenBank/DDBJ whole genome shotgun (WGS) entry which is preliminary data.</text>
</comment>
<evidence type="ECO:0000256" key="2">
    <source>
        <dbReference type="ARBA" id="ARBA00022801"/>
    </source>
</evidence>
<dbReference type="Gene3D" id="3.30.428.10">
    <property type="entry name" value="HIT-like"/>
    <property type="match status" value="2"/>
</dbReference>
<evidence type="ECO:0000313" key="3">
    <source>
        <dbReference type="EMBL" id="KAG5588930.1"/>
    </source>
</evidence>
<dbReference type="GO" id="GO:0016787">
    <property type="term" value="F:hydrolase activity"/>
    <property type="evidence" value="ECO:0007669"/>
    <property type="project" value="UniProtKB-KW"/>
</dbReference>
<dbReference type="PANTHER" id="PTHR12486">
    <property type="entry name" value="APRATAXIN-RELATED"/>
    <property type="match status" value="1"/>
</dbReference>
<keyword evidence="1" id="KW-0547">Nucleotide-binding</keyword>
<evidence type="ECO:0000256" key="1">
    <source>
        <dbReference type="ARBA" id="ARBA00022741"/>
    </source>
</evidence>
<dbReference type="OrthoDB" id="1915375at2759"/>
<name>A0A9J5XMB4_SOLCO</name>
<dbReference type="GO" id="GO:0000166">
    <property type="term" value="F:nucleotide binding"/>
    <property type="evidence" value="ECO:0007669"/>
    <property type="project" value="UniProtKB-KW"/>
</dbReference>
<dbReference type="Pfam" id="PF11969">
    <property type="entry name" value="DcpS_C"/>
    <property type="match status" value="1"/>
</dbReference>
<dbReference type="EMBL" id="JACXVP010000008">
    <property type="protein sequence ID" value="KAG5588930.1"/>
    <property type="molecule type" value="Genomic_DNA"/>
</dbReference>
<evidence type="ECO:0008006" key="5">
    <source>
        <dbReference type="Google" id="ProtNLM"/>
    </source>
</evidence>
<keyword evidence="4" id="KW-1185">Reference proteome</keyword>
<reference evidence="3 4" key="1">
    <citation type="submission" date="2020-09" db="EMBL/GenBank/DDBJ databases">
        <title>De no assembly of potato wild relative species, Solanum commersonii.</title>
        <authorList>
            <person name="Cho K."/>
        </authorList>
    </citation>
    <scope>NUCLEOTIDE SEQUENCE [LARGE SCALE GENOMIC DNA]</scope>
    <source>
        <strain evidence="3">LZ3.2</strain>
        <tissue evidence="3">Leaf</tissue>
    </source>
</reference>
<accession>A0A9J5XMB4</accession>
<proteinExistence type="predicted"/>
<protein>
    <recommendedName>
        <fullName evidence="5">HIT domain-containing protein</fullName>
    </recommendedName>
</protein>
<dbReference type="AlphaFoldDB" id="A0A9J5XMB4"/>
<evidence type="ECO:0000313" key="4">
    <source>
        <dbReference type="Proteomes" id="UP000824120"/>
    </source>
</evidence>
<dbReference type="PANTHER" id="PTHR12486:SF5">
    <property type="entry name" value="ADENOSINE 5'-MONOPHOSPHORAMIDASE HINT3"/>
    <property type="match status" value="1"/>
</dbReference>
<dbReference type="InterPro" id="IPR036265">
    <property type="entry name" value="HIT-like_sf"/>
</dbReference>
<keyword evidence="2" id="KW-0378">Hydrolase</keyword>
<gene>
    <name evidence="3" type="ORF">H5410_039444</name>
</gene>
<dbReference type="SUPFAM" id="SSF54197">
    <property type="entry name" value="HIT-like"/>
    <property type="match status" value="1"/>
</dbReference>